<feature type="transmembrane region" description="Helical" evidence="1">
    <location>
        <begin position="100"/>
        <end position="123"/>
    </location>
</feature>
<reference evidence="3 4" key="1">
    <citation type="submission" date="2024-09" db="EMBL/GenBank/DDBJ databases">
        <authorList>
            <person name="Sun Q."/>
            <person name="Mori K."/>
        </authorList>
    </citation>
    <scope>NUCLEOTIDE SEQUENCE [LARGE SCALE GENOMIC DNA]</scope>
    <source>
        <strain evidence="3 4">CCM 3426</strain>
    </source>
</reference>
<evidence type="ECO:0000313" key="4">
    <source>
        <dbReference type="Proteomes" id="UP001589647"/>
    </source>
</evidence>
<dbReference type="EMBL" id="JBHMEI010000001">
    <property type="protein sequence ID" value="MFB9199797.1"/>
    <property type="molecule type" value="Genomic_DNA"/>
</dbReference>
<evidence type="ECO:0000256" key="2">
    <source>
        <dbReference type="SAM" id="SignalP"/>
    </source>
</evidence>
<dbReference type="RefSeq" id="WP_189645477.1">
    <property type="nucleotide sequence ID" value="NZ_BMRC01000001.1"/>
</dbReference>
<dbReference type="Proteomes" id="UP001589647">
    <property type="component" value="Unassembled WGS sequence"/>
</dbReference>
<comment type="caution">
    <text evidence="3">The sequence shown here is derived from an EMBL/GenBank/DDBJ whole genome shotgun (WGS) entry which is preliminary data.</text>
</comment>
<feature type="transmembrane region" description="Helical" evidence="1">
    <location>
        <begin position="60"/>
        <end position="80"/>
    </location>
</feature>
<keyword evidence="4" id="KW-1185">Reference proteome</keyword>
<keyword evidence="1" id="KW-0812">Transmembrane</keyword>
<accession>A0ABV5I5I3</accession>
<gene>
    <name evidence="3" type="ORF">ACFFV7_01225</name>
</gene>
<evidence type="ECO:0000256" key="1">
    <source>
        <dbReference type="SAM" id="Phobius"/>
    </source>
</evidence>
<evidence type="ECO:0000313" key="3">
    <source>
        <dbReference type="EMBL" id="MFB9199797.1"/>
    </source>
</evidence>
<evidence type="ECO:0008006" key="5">
    <source>
        <dbReference type="Google" id="ProtNLM"/>
    </source>
</evidence>
<keyword evidence="1" id="KW-0472">Membrane</keyword>
<feature type="transmembrane region" description="Helical" evidence="1">
    <location>
        <begin position="36"/>
        <end position="53"/>
    </location>
</feature>
<keyword evidence="2" id="KW-0732">Signal</keyword>
<feature type="signal peptide" evidence="2">
    <location>
        <begin position="1"/>
        <end position="23"/>
    </location>
</feature>
<proteinExistence type="predicted"/>
<organism evidence="3 4">
    <name type="scientific">Nonomuraea spiralis</name>
    <dbReference type="NCBI Taxonomy" id="46182"/>
    <lineage>
        <taxon>Bacteria</taxon>
        <taxon>Bacillati</taxon>
        <taxon>Actinomycetota</taxon>
        <taxon>Actinomycetes</taxon>
        <taxon>Streptosporangiales</taxon>
        <taxon>Streptosporangiaceae</taxon>
        <taxon>Nonomuraea</taxon>
    </lineage>
</organism>
<feature type="chain" id="PRO_5046122745" description="MFS transporter" evidence="2">
    <location>
        <begin position="24"/>
        <end position="204"/>
    </location>
</feature>
<feature type="transmembrane region" description="Helical" evidence="1">
    <location>
        <begin position="135"/>
        <end position="155"/>
    </location>
</feature>
<protein>
    <recommendedName>
        <fullName evidence="5">MFS transporter</fullName>
    </recommendedName>
</protein>
<sequence>MGPWSVVRWLRAASFAGTCAALAALGHVAGGGCFDPKALLAGFLLVLAPALALTGRERTLAAIVPATGASQVVLHVLLSVCGDHPEPPPAAELGHLHDAGAPGLGMLLVHAASVLLTSVWLRWVESGLCALVRELAGWVLRPLLVLFLAVAGFAAPPRAPVAGREDVTARVRLFLRHVLVLRGPPAAGPEPRWPVRTTVVGPLA</sequence>
<keyword evidence="1" id="KW-1133">Transmembrane helix</keyword>
<name>A0ABV5I5I3_9ACTN</name>